<dbReference type="EMBL" id="AVPJ01000008">
    <property type="protein sequence ID" value="KGN32123.1"/>
    <property type="molecule type" value="Genomic_DNA"/>
</dbReference>
<dbReference type="AlphaFoldDB" id="A0A0A0J4J4"/>
<dbReference type="InterPro" id="IPR050700">
    <property type="entry name" value="YIM1/Zinc_Alcohol_DH_Fams"/>
</dbReference>
<reference evidence="2 3" key="1">
    <citation type="submission" date="2013-08" db="EMBL/GenBank/DDBJ databases">
        <title>The genome sequence of Knoellia sinensis.</title>
        <authorList>
            <person name="Zhu W."/>
            <person name="Wang G."/>
        </authorList>
    </citation>
    <scope>NUCLEOTIDE SEQUENCE [LARGE SCALE GENOMIC DNA]</scope>
    <source>
        <strain evidence="2 3">KCTC 19936</strain>
    </source>
</reference>
<dbReference type="SUPFAM" id="SSF50129">
    <property type="entry name" value="GroES-like"/>
    <property type="match status" value="1"/>
</dbReference>
<dbReference type="Pfam" id="PF13602">
    <property type="entry name" value="ADH_zinc_N_2"/>
    <property type="match status" value="1"/>
</dbReference>
<dbReference type="Proteomes" id="UP000030002">
    <property type="component" value="Unassembled WGS sequence"/>
</dbReference>
<dbReference type="Gene3D" id="3.90.180.10">
    <property type="entry name" value="Medium-chain alcohol dehydrogenases, catalytic domain"/>
    <property type="match status" value="1"/>
</dbReference>
<gene>
    <name evidence="2" type="ORF">N802_11090</name>
</gene>
<organism evidence="2 3">
    <name type="scientific">Knoellia sinensis KCTC 19936</name>
    <dbReference type="NCBI Taxonomy" id="1385520"/>
    <lineage>
        <taxon>Bacteria</taxon>
        <taxon>Bacillati</taxon>
        <taxon>Actinomycetota</taxon>
        <taxon>Actinomycetes</taxon>
        <taxon>Micrococcales</taxon>
        <taxon>Intrasporangiaceae</taxon>
        <taxon>Knoellia</taxon>
    </lineage>
</organism>
<dbReference type="Gene3D" id="3.40.50.720">
    <property type="entry name" value="NAD(P)-binding Rossmann-like Domain"/>
    <property type="match status" value="1"/>
</dbReference>
<evidence type="ECO:0000313" key="2">
    <source>
        <dbReference type="EMBL" id="KGN32123.1"/>
    </source>
</evidence>
<dbReference type="InterPro" id="IPR036291">
    <property type="entry name" value="NAD(P)-bd_dom_sf"/>
</dbReference>
<dbReference type="PANTHER" id="PTHR11695">
    <property type="entry name" value="ALCOHOL DEHYDROGENASE RELATED"/>
    <property type="match status" value="1"/>
</dbReference>
<protein>
    <submittedName>
        <fullName evidence="2">NADPH:quinone oxidoreductase</fullName>
    </submittedName>
</protein>
<dbReference type="SMART" id="SM00829">
    <property type="entry name" value="PKS_ER"/>
    <property type="match status" value="1"/>
</dbReference>
<dbReference type="InterPro" id="IPR011032">
    <property type="entry name" value="GroES-like_sf"/>
</dbReference>
<dbReference type="GO" id="GO:0016491">
    <property type="term" value="F:oxidoreductase activity"/>
    <property type="evidence" value="ECO:0007669"/>
    <property type="project" value="InterPro"/>
</dbReference>
<dbReference type="PANTHER" id="PTHR11695:SF294">
    <property type="entry name" value="RETICULON-4-INTERACTING PROTEIN 1, MITOCHONDRIAL"/>
    <property type="match status" value="1"/>
</dbReference>
<dbReference type="Pfam" id="PF08240">
    <property type="entry name" value="ADH_N"/>
    <property type="match status" value="1"/>
</dbReference>
<sequence>MRAAVNTRYGPPEVVRLEEVEPPVPGPGDVLVRVRATTVNRTDCAYRAAHPFFMRTMTGLSAPKRTILGTEYAGEVTGVGSSVTTFAVGERVFGYCEGTFGAHAEQLVAAAASMIAKTPEGVTDISAAAATEGSHYARSAITRGGVRAGQRVLVNGATGGIGSAAVQLLRALGAEVTAVCAGEHFDLVRGLGATDVVDYSIEDFTRLDERFDVVIDAVGKSTFRQCRHLLEPGGVYISSELGPGWQNLPLALIGTATRGRRRVVFPYPEEGQHVVEEIRDHLAVGTFRPVVERTYPLEDIVDAYRYVESGEKIGNVVITVDQD</sequence>
<name>A0A0A0J4J4_9MICO</name>
<dbReference type="InterPro" id="IPR020843">
    <property type="entry name" value="ER"/>
</dbReference>
<evidence type="ECO:0000313" key="3">
    <source>
        <dbReference type="Proteomes" id="UP000030002"/>
    </source>
</evidence>
<evidence type="ECO:0000259" key="1">
    <source>
        <dbReference type="SMART" id="SM00829"/>
    </source>
</evidence>
<accession>A0A0A0J4J4</accession>
<dbReference type="RefSeq" id="WP_035916460.1">
    <property type="nucleotide sequence ID" value="NZ_AVPJ01000008.1"/>
</dbReference>
<comment type="caution">
    <text evidence="2">The sequence shown here is derived from an EMBL/GenBank/DDBJ whole genome shotgun (WGS) entry which is preliminary data.</text>
</comment>
<dbReference type="SUPFAM" id="SSF51735">
    <property type="entry name" value="NAD(P)-binding Rossmann-fold domains"/>
    <property type="match status" value="1"/>
</dbReference>
<keyword evidence="3" id="KW-1185">Reference proteome</keyword>
<feature type="domain" description="Enoyl reductase (ER)" evidence="1">
    <location>
        <begin position="10"/>
        <end position="318"/>
    </location>
</feature>
<dbReference type="InterPro" id="IPR013154">
    <property type="entry name" value="ADH-like_N"/>
</dbReference>
<proteinExistence type="predicted"/>
<dbReference type="STRING" id="1385520.N802_11090"/>
<dbReference type="eggNOG" id="COG0604">
    <property type="taxonomic scope" value="Bacteria"/>
</dbReference>
<dbReference type="OrthoDB" id="9790818at2"/>
<dbReference type="CDD" id="cd08267">
    <property type="entry name" value="MDR1"/>
    <property type="match status" value="1"/>
</dbReference>